<keyword evidence="9 11" id="KW-0413">Isomerase</keyword>
<dbReference type="EMBL" id="JACXAI010000005">
    <property type="protein sequence ID" value="MBD1379734.1"/>
    <property type="molecule type" value="Genomic_DNA"/>
</dbReference>
<keyword evidence="14" id="KW-1185">Reference proteome</keyword>
<evidence type="ECO:0000256" key="1">
    <source>
        <dbReference type="ARBA" id="ARBA00000083"/>
    </source>
</evidence>
<dbReference type="PANTHER" id="PTHR43725">
    <property type="entry name" value="UDP-GLUCOSE 4-EPIMERASE"/>
    <property type="match status" value="1"/>
</dbReference>
<evidence type="ECO:0000313" key="13">
    <source>
        <dbReference type="EMBL" id="MBD1379734.1"/>
    </source>
</evidence>
<comment type="caution">
    <text evidence="13">The sequence shown here is derived from an EMBL/GenBank/DDBJ whole genome shotgun (WGS) entry which is preliminary data.</text>
</comment>
<dbReference type="Pfam" id="PF01370">
    <property type="entry name" value="Epimerase"/>
    <property type="match status" value="1"/>
</dbReference>
<dbReference type="GO" id="GO:0033499">
    <property type="term" value="P:galactose catabolic process via UDP-galactose, Leloir pathway"/>
    <property type="evidence" value="ECO:0007669"/>
    <property type="project" value="TreeGrafter"/>
</dbReference>
<dbReference type="EC" id="5.1.3.2" evidence="5 11"/>
<keyword evidence="8" id="KW-0299">Galactose metabolism</keyword>
<sequence>MSILVCGGAGYIGSHAVSELLDRGEKVVVADNLQKGHQEAILQEADFYHGDLRDEAFLDRIFSENEIEAVMHFAADSLVGESVEDPLTYYDNNVYGALCLLKTMNKYDVKKIVFSSTAATYGEAEKMPITEDTPTEPTNPYGETKLAIEKMLKWSEKAYGIKYVVLRYFNVAGAHVEGKLGEDHNPETHLIPIILQVALGKRDKIMIFGDDYATHDGTCIRDYIHVTDLADAHLLAIDKLRQTNESGIYNLGNGNGFTVKEVIDTARKVTSHPIPAVVAPRRAGDPAKLIASSDKAMKELGWKPRYAKLETMIESAWNWFQKHPAGYHNN</sequence>
<evidence type="ECO:0000256" key="4">
    <source>
        <dbReference type="ARBA" id="ARBA00007637"/>
    </source>
</evidence>
<evidence type="ECO:0000259" key="12">
    <source>
        <dbReference type="Pfam" id="PF01370"/>
    </source>
</evidence>
<keyword evidence="7 11" id="KW-0520">NAD</keyword>
<evidence type="ECO:0000256" key="6">
    <source>
        <dbReference type="ARBA" id="ARBA00018569"/>
    </source>
</evidence>
<dbReference type="InterPro" id="IPR005886">
    <property type="entry name" value="UDP_G4E"/>
</dbReference>
<dbReference type="Gene3D" id="3.90.25.10">
    <property type="entry name" value="UDP-galactose 4-epimerase, domain 1"/>
    <property type="match status" value="1"/>
</dbReference>
<comment type="similarity">
    <text evidence="4 11">Belongs to the NAD(P)-dependent epimerase/dehydratase family.</text>
</comment>
<accession>A0A926NDY5</accession>
<dbReference type="Gene3D" id="3.40.50.720">
    <property type="entry name" value="NAD(P)-binding Rossmann-like Domain"/>
    <property type="match status" value="1"/>
</dbReference>
<evidence type="ECO:0000256" key="11">
    <source>
        <dbReference type="RuleBase" id="RU366046"/>
    </source>
</evidence>
<dbReference type="PANTHER" id="PTHR43725:SF53">
    <property type="entry name" value="UDP-ARABINOSE 4-EPIMERASE 1"/>
    <property type="match status" value="1"/>
</dbReference>
<organism evidence="13 14">
    <name type="scientific">Metabacillus arenae</name>
    <dbReference type="NCBI Taxonomy" id="2771434"/>
    <lineage>
        <taxon>Bacteria</taxon>
        <taxon>Bacillati</taxon>
        <taxon>Bacillota</taxon>
        <taxon>Bacilli</taxon>
        <taxon>Bacillales</taxon>
        <taxon>Bacillaceae</taxon>
        <taxon>Metabacillus</taxon>
    </lineage>
</organism>
<evidence type="ECO:0000256" key="8">
    <source>
        <dbReference type="ARBA" id="ARBA00023144"/>
    </source>
</evidence>
<proteinExistence type="inferred from homology"/>
<protein>
    <recommendedName>
        <fullName evidence="6 11">UDP-glucose 4-epimerase</fullName>
        <ecNumber evidence="5 11">5.1.3.2</ecNumber>
    </recommendedName>
</protein>
<evidence type="ECO:0000256" key="9">
    <source>
        <dbReference type="ARBA" id="ARBA00023235"/>
    </source>
</evidence>
<keyword evidence="10 11" id="KW-0119">Carbohydrate metabolism</keyword>
<comment type="subunit">
    <text evidence="11">Homodimer.</text>
</comment>
<dbReference type="RefSeq" id="WP_191156658.1">
    <property type="nucleotide sequence ID" value="NZ_JACXAI010000005.1"/>
</dbReference>
<evidence type="ECO:0000256" key="7">
    <source>
        <dbReference type="ARBA" id="ARBA00023027"/>
    </source>
</evidence>
<dbReference type="InterPro" id="IPR001509">
    <property type="entry name" value="Epimerase_deHydtase"/>
</dbReference>
<evidence type="ECO:0000256" key="5">
    <source>
        <dbReference type="ARBA" id="ARBA00013189"/>
    </source>
</evidence>
<dbReference type="Proteomes" id="UP000626844">
    <property type="component" value="Unassembled WGS sequence"/>
</dbReference>
<dbReference type="InterPro" id="IPR036291">
    <property type="entry name" value="NAD(P)-bd_dom_sf"/>
</dbReference>
<dbReference type="NCBIfam" id="TIGR01179">
    <property type="entry name" value="galE"/>
    <property type="match status" value="1"/>
</dbReference>
<dbReference type="AlphaFoldDB" id="A0A926NDY5"/>
<feature type="domain" description="NAD-dependent epimerase/dehydratase" evidence="12">
    <location>
        <begin position="3"/>
        <end position="252"/>
    </location>
</feature>
<evidence type="ECO:0000256" key="10">
    <source>
        <dbReference type="ARBA" id="ARBA00023277"/>
    </source>
</evidence>
<comment type="catalytic activity">
    <reaction evidence="1 11">
        <text>UDP-alpha-D-glucose = UDP-alpha-D-galactose</text>
        <dbReference type="Rhea" id="RHEA:22168"/>
        <dbReference type="ChEBI" id="CHEBI:58885"/>
        <dbReference type="ChEBI" id="CHEBI:66914"/>
        <dbReference type="EC" id="5.1.3.2"/>
    </reaction>
</comment>
<comment type="cofactor">
    <cofactor evidence="2 11">
        <name>NAD(+)</name>
        <dbReference type="ChEBI" id="CHEBI:57540"/>
    </cofactor>
</comment>
<evidence type="ECO:0000256" key="3">
    <source>
        <dbReference type="ARBA" id="ARBA00004947"/>
    </source>
</evidence>
<evidence type="ECO:0000256" key="2">
    <source>
        <dbReference type="ARBA" id="ARBA00001911"/>
    </source>
</evidence>
<gene>
    <name evidence="13" type="primary">galE</name>
    <name evidence="13" type="ORF">IC621_05775</name>
</gene>
<dbReference type="SUPFAM" id="SSF51735">
    <property type="entry name" value="NAD(P)-binding Rossmann-fold domains"/>
    <property type="match status" value="1"/>
</dbReference>
<dbReference type="CDD" id="cd05247">
    <property type="entry name" value="UDP_G4E_1_SDR_e"/>
    <property type="match status" value="1"/>
</dbReference>
<name>A0A926NDY5_9BACI</name>
<dbReference type="GO" id="GO:0003978">
    <property type="term" value="F:UDP-glucose 4-epimerase activity"/>
    <property type="evidence" value="ECO:0007669"/>
    <property type="project" value="UniProtKB-UniRule"/>
</dbReference>
<comment type="pathway">
    <text evidence="3 11">Carbohydrate metabolism; galactose metabolism.</text>
</comment>
<evidence type="ECO:0000313" key="14">
    <source>
        <dbReference type="Proteomes" id="UP000626844"/>
    </source>
</evidence>
<reference evidence="13" key="1">
    <citation type="submission" date="2020-09" db="EMBL/GenBank/DDBJ databases">
        <title>A novel bacterium of genus Bacillus, isolated from South China Sea.</title>
        <authorList>
            <person name="Huang H."/>
            <person name="Mo K."/>
            <person name="Hu Y."/>
        </authorList>
    </citation>
    <scope>NUCLEOTIDE SEQUENCE</scope>
    <source>
        <strain evidence="13">IB182487</strain>
    </source>
</reference>